<keyword evidence="4 9" id="KW-0812">Transmembrane</keyword>
<feature type="transmembrane region" description="Helical" evidence="9">
    <location>
        <begin position="54"/>
        <end position="78"/>
    </location>
</feature>
<proteinExistence type="inferred from homology"/>
<dbReference type="PIRSF" id="PIRSF006102">
    <property type="entry name" value="NQR_DE"/>
    <property type="match status" value="1"/>
</dbReference>
<dbReference type="InterPro" id="IPR003667">
    <property type="entry name" value="NqrDE/RnfAE"/>
</dbReference>
<evidence type="ECO:0000256" key="9">
    <source>
        <dbReference type="HAMAP-Rule" id="MF_00478"/>
    </source>
</evidence>
<dbReference type="EC" id="7.-.-.-" evidence="9"/>
<evidence type="ECO:0000256" key="2">
    <source>
        <dbReference type="ARBA" id="ARBA00022448"/>
    </source>
</evidence>
<dbReference type="InterPro" id="IPR010968">
    <property type="entry name" value="RnfE"/>
</dbReference>
<gene>
    <name evidence="9" type="primary">rnfE</name>
    <name evidence="10" type="ORF">SAMN02745213_01231</name>
</gene>
<keyword evidence="5 9" id="KW-1278">Translocase</keyword>
<dbReference type="GO" id="GO:0012505">
    <property type="term" value="C:endomembrane system"/>
    <property type="evidence" value="ECO:0007669"/>
    <property type="project" value="UniProtKB-SubCell"/>
</dbReference>
<evidence type="ECO:0000256" key="5">
    <source>
        <dbReference type="ARBA" id="ARBA00022967"/>
    </source>
</evidence>
<sequence length="244" mass="26458">MTNKIDNVEGTKKKVKISTKASLLKILFEGIWSNNPGLCQLLGLCPLLAVTTSAVSAIGLGLATLIVVCASSVIISLIRRFIFKEVRIPIYVLFIATLVTVVKFYIEAYFPDLNSQLGIYLALIVTNCIIMGRAEAFASRNGPLLSLADAVGTGIGFGLVLFVLGAVREIVGQGTLFMGASKLFGSFGEALECSFIQSDYTLMVAILPPGGFFVLAFMIALKNFMQNFKRHKIENSFKIKSIQN</sequence>
<dbReference type="STRING" id="83771.SAMN02910357_02231"/>
<dbReference type="EMBL" id="FUXX01000018">
    <property type="protein sequence ID" value="SKA62288.1"/>
    <property type="molecule type" value="Genomic_DNA"/>
</dbReference>
<feature type="transmembrane region" description="Helical" evidence="9">
    <location>
        <begin position="144"/>
        <end position="167"/>
    </location>
</feature>
<protein>
    <recommendedName>
        <fullName evidence="9">Ion-translocating oxidoreductase complex subunit E</fullName>
        <ecNumber evidence="9">7.-.-.-</ecNumber>
    </recommendedName>
    <alternativeName>
        <fullName evidence="9">Rnf electron transport complex subunit E</fullName>
    </alternativeName>
</protein>
<accession>A0A1T4VBL7</accession>
<keyword evidence="3 9" id="KW-0997">Cell inner membrane</keyword>
<dbReference type="Proteomes" id="UP000242432">
    <property type="component" value="Unassembled WGS sequence"/>
</dbReference>
<evidence type="ECO:0000313" key="11">
    <source>
        <dbReference type="Proteomes" id="UP000242432"/>
    </source>
</evidence>
<dbReference type="RefSeq" id="WP_078928717.1">
    <property type="nucleotide sequence ID" value="NZ_FUXX01000018.1"/>
</dbReference>
<feature type="transmembrane region" description="Helical" evidence="9">
    <location>
        <begin position="200"/>
        <end position="221"/>
    </location>
</feature>
<evidence type="ECO:0000256" key="3">
    <source>
        <dbReference type="ARBA" id="ARBA00022519"/>
    </source>
</evidence>
<feature type="transmembrane region" description="Helical" evidence="9">
    <location>
        <begin position="90"/>
        <end position="110"/>
    </location>
</feature>
<keyword evidence="8 9" id="KW-0472">Membrane</keyword>
<keyword evidence="2 9" id="KW-0813">Transport</keyword>
<dbReference type="PANTHER" id="PTHR30586:SF0">
    <property type="entry name" value="ION-TRANSLOCATING OXIDOREDUCTASE COMPLEX SUBUNIT E"/>
    <property type="match status" value="1"/>
</dbReference>
<evidence type="ECO:0000256" key="4">
    <source>
        <dbReference type="ARBA" id="ARBA00022692"/>
    </source>
</evidence>
<evidence type="ECO:0000256" key="8">
    <source>
        <dbReference type="ARBA" id="ARBA00023136"/>
    </source>
</evidence>
<comment type="subcellular location">
    <subcellularLocation>
        <location evidence="9">Cell inner membrane</location>
        <topology evidence="9">Multi-pass membrane protein</topology>
    </subcellularLocation>
    <subcellularLocation>
        <location evidence="1">Endomembrane system</location>
        <topology evidence="1">Multi-pass membrane protein</topology>
    </subcellularLocation>
</comment>
<reference evidence="11" key="1">
    <citation type="submission" date="2017-02" db="EMBL/GenBank/DDBJ databases">
        <authorList>
            <person name="Varghese N."/>
            <person name="Submissions S."/>
        </authorList>
    </citation>
    <scope>NUCLEOTIDE SEQUENCE [LARGE SCALE GENOMIC DNA]</scope>
    <source>
        <strain evidence="11">DSM 3072</strain>
    </source>
</reference>
<dbReference type="Pfam" id="PF02508">
    <property type="entry name" value="Rnf-Nqr"/>
    <property type="match status" value="1"/>
</dbReference>
<name>A0A1T4VBL7_9GAMM</name>
<dbReference type="NCBIfam" id="TIGR01948">
    <property type="entry name" value="rnfE"/>
    <property type="match status" value="1"/>
</dbReference>
<dbReference type="NCBIfam" id="NF009070">
    <property type="entry name" value="PRK12405.1"/>
    <property type="match status" value="1"/>
</dbReference>
<dbReference type="PANTHER" id="PTHR30586">
    <property type="entry name" value="ELECTRON TRANSPORT COMPLEX PROTEIN RNFE"/>
    <property type="match status" value="1"/>
</dbReference>
<dbReference type="GO" id="GO:0022900">
    <property type="term" value="P:electron transport chain"/>
    <property type="evidence" value="ECO:0007669"/>
    <property type="project" value="UniProtKB-UniRule"/>
</dbReference>
<organism evidence="10 11">
    <name type="scientific">Succinivibrio dextrinosolvens DSM 3072</name>
    <dbReference type="NCBI Taxonomy" id="1123324"/>
    <lineage>
        <taxon>Bacteria</taxon>
        <taxon>Pseudomonadati</taxon>
        <taxon>Pseudomonadota</taxon>
        <taxon>Gammaproteobacteria</taxon>
        <taxon>Aeromonadales</taxon>
        <taxon>Succinivibrionaceae</taxon>
        <taxon>Succinivibrio</taxon>
    </lineage>
</organism>
<keyword evidence="9" id="KW-1003">Cell membrane</keyword>
<keyword evidence="7 9" id="KW-1133">Transmembrane helix</keyword>
<keyword evidence="11" id="KW-1185">Reference proteome</keyword>
<evidence type="ECO:0000256" key="1">
    <source>
        <dbReference type="ARBA" id="ARBA00004127"/>
    </source>
</evidence>
<dbReference type="GO" id="GO:0005886">
    <property type="term" value="C:plasma membrane"/>
    <property type="evidence" value="ECO:0007669"/>
    <property type="project" value="UniProtKB-SubCell"/>
</dbReference>
<evidence type="ECO:0000313" key="10">
    <source>
        <dbReference type="EMBL" id="SKA62288.1"/>
    </source>
</evidence>
<evidence type="ECO:0000256" key="6">
    <source>
        <dbReference type="ARBA" id="ARBA00022982"/>
    </source>
</evidence>
<keyword evidence="6 9" id="KW-0249">Electron transport</keyword>
<dbReference type="AlphaFoldDB" id="A0A1T4VBL7"/>
<feature type="transmembrane region" description="Helical" evidence="9">
    <location>
        <begin position="116"/>
        <end position="132"/>
    </location>
</feature>
<dbReference type="HAMAP" id="MF_00478">
    <property type="entry name" value="RsxE_RnfE"/>
    <property type="match status" value="1"/>
</dbReference>
<comment type="similarity">
    <text evidence="9">Belongs to the NqrDE/RnfAE family.</text>
</comment>
<comment type="subunit">
    <text evidence="9">The complex is composed of six subunits: RnfA, RnfB, RnfC, RnfD, RnfE and RnfG.</text>
</comment>
<comment type="function">
    <text evidence="9">Part of a membrane-bound complex that couples electron transfer with translocation of ions across the membrane.</text>
</comment>
<evidence type="ECO:0000256" key="7">
    <source>
        <dbReference type="ARBA" id="ARBA00022989"/>
    </source>
</evidence>